<sequence>MREVKPTQKPVPSSDIKDLFFNSGLLDIWATSLEHKYIDRFGNCHLTAAGMEWLFKELVEKFKVDMNIAIVAAGYITIDSFQQGADLPNNELTQRNHILRDETTGEYYRWDGDLPKQVPAGSTPQSTGGIGKGAWISVGDASLRGDLNRESGARIIGTLSGESVEDRFESNEKYMSNVKVGRNPRYIKVRRVISWETQNVQEIIDLYGYTFFGQQGMFIDTDDDKLYLSYQSLGGENERKNVNWVVVFQWSTGQCITKFSTDSTGAPEGISVLKSGDTRILLLPDFSKHTTQRYVLPSYIQDGSHLVSTNSYNTGARYQHGSYGNRIAMLRDVSKGNNLYDDNGNRVDIYSTAGFIDGSALTKYASLSIDNMISGRWGGQPKRQGLTMGDNCIIASVAADTPTDGYKKDGLYGYLKYGLDGALIENGVFSPADLRVKLQNGGFGVLHTLENEGCCVTLEDGRPEIYTCLLGRLNDETNYNRSCIIIQHNCVYDDGVIDLSESAGANNQFYNDMPHNLHNLNEANPSFSGGNFSLASEVCDYMRSLGVGSYTLHNMNWFQIDSVGHIKLEPKSIITITNIDNNQFRIQWRNPNGWVGDVRLSRSEDYTINDTTYGRIQNSILPQYSGQQAIGVVNCPQWSPVGSGNGALFEAGYAKDRVLQLFIDSSNSLYVRLSTEVNRNTTTGWRKI</sequence>
<evidence type="ECO:0000259" key="1">
    <source>
        <dbReference type="Pfam" id="PF18668"/>
    </source>
</evidence>
<dbReference type="Proteomes" id="UP000674270">
    <property type="component" value="Unassembled WGS sequence"/>
</dbReference>
<dbReference type="Pfam" id="PF18668">
    <property type="entry name" value="Tail_spike_N"/>
    <property type="match status" value="1"/>
</dbReference>
<dbReference type="AlphaFoldDB" id="A0A8I2APW0"/>
<accession>A0A8I2APW0</accession>
<reference evidence="2" key="1">
    <citation type="submission" date="2021-03" db="EMBL/GenBank/DDBJ databases">
        <authorList>
            <person name="Stanton E."/>
        </authorList>
    </citation>
    <scope>NUCLEOTIDE SEQUENCE</scope>
    <source>
        <strain evidence="2">2020EL-00113</strain>
    </source>
</reference>
<comment type="caution">
    <text evidence="2">The sequence shown here is derived from an EMBL/GenBank/DDBJ whole genome shotgun (WGS) entry which is preliminary data.</text>
</comment>
<proteinExistence type="predicted"/>
<gene>
    <name evidence="2" type="ORF">J7T18_09775</name>
</gene>
<dbReference type="InterPro" id="IPR040775">
    <property type="entry name" value="Tail_spike_N"/>
</dbReference>
<dbReference type="Gene3D" id="2.10.10.80">
    <property type="match status" value="1"/>
</dbReference>
<evidence type="ECO:0000313" key="3">
    <source>
        <dbReference type="Proteomes" id="UP000674270"/>
    </source>
</evidence>
<feature type="domain" description="Tail spike TSP1/Gp66 N-terminal" evidence="1">
    <location>
        <begin position="92"/>
        <end position="140"/>
    </location>
</feature>
<evidence type="ECO:0000313" key="2">
    <source>
        <dbReference type="EMBL" id="MBQ0268586.1"/>
    </source>
</evidence>
<protein>
    <recommendedName>
        <fullName evidence="1">Tail spike TSP1/Gp66 N-terminal domain-containing protein</fullName>
    </recommendedName>
</protein>
<dbReference type="EMBL" id="JAGKLY010000003">
    <property type="protein sequence ID" value="MBQ0268586.1"/>
    <property type="molecule type" value="Genomic_DNA"/>
</dbReference>
<dbReference type="RefSeq" id="WP_210848431.1">
    <property type="nucleotide sequence ID" value="NZ_JAGKLY010000003.1"/>
</dbReference>
<organism evidence="2 3">
    <name type="scientific">Providencia huaxiensis</name>
    <dbReference type="NCBI Taxonomy" id="2027290"/>
    <lineage>
        <taxon>Bacteria</taxon>
        <taxon>Pseudomonadati</taxon>
        <taxon>Pseudomonadota</taxon>
        <taxon>Gammaproteobacteria</taxon>
        <taxon>Enterobacterales</taxon>
        <taxon>Morganellaceae</taxon>
        <taxon>Providencia</taxon>
    </lineage>
</organism>
<name>A0A8I2APW0_9GAMM</name>